<evidence type="ECO:0000313" key="1">
    <source>
        <dbReference type="EMBL" id="GAH53579.1"/>
    </source>
</evidence>
<accession>X1HID4</accession>
<proteinExistence type="predicted"/>
<feature type="non-terminal residue" evidence="1">
    <location>
        <position position="1"/>
    </location>
</feature>
<dbReference type="Gene3D" id="3.40.109.10">
    <property type="entry name" value="NADH Oxidase"/>
    <property type="match status" value="1"/>
</dbReference>
<name>X1HID4_9ZZZZ</name>
<gene>
    <name evidence="1" type="ORF">S03H2_36136</name>
</gene>
<dbReference type="SUPFAM" id="SSF55469">
    <property type="entry name" value="FMN-dependent nitroreductase-like"/>
    <property type="match status" value="1"/>
</dbReference>
<sequence length="32" mass="3613">EVGAFDDEEVRKVLGLEEQIKPLYIMPIGNPL</sequence>
<comment type="caution">
    <text evidence="1">The sequence shown here is derived from an EMBL/GenBank/DDBJ whole genome shotgun (WGS) entry which is preliminary data.</text>
</comment>
<dbReference type="AlphaFoldDB" id="X1HID4"/>
<protein>
    <recommendedName>
        <fullName evidence="2">Nitroreductase domain-containing protein</fullName>
    </recommendedName>
</protein>
<dbReference type="InterPro" id="IPR000415">
    <property type="entry name" value="Nitroreductase-like"/>
</dbReference>
<dbReference type="EMBL" id="BARU01022158">
    <property type="protein sequence ID" value="GAH53579.1"/>
    <property type="molecule type" value="Genomic_DNA"/>
</dbReference>
<dbReference type="GO" id="GO:0016491">
    <property type="term" value="F:oxidoreductase activity"/>
    <property type="evidence" value="ECO:0007669"/>
    <property type="project" value="InterPro"/>
</dbReference>
<evidence type="ECO:0008006" key="2">
    <source>
        <dbReference type="Google" id="ProtNLM"/>
    </source>
</evidence>
<reference evidence="1" key="1">
    <citation type="journal article" date="2014" name="Front. Microbiol.">
        <title>High frequency of phylogenetically diverse reductive dehalogenase-homologous genes in deep subseafloor sedimentary metagenomes.</title>
        <authorList>
            <person name="Kawai M."/>
            <person name="Futagami T."/>
            <person name="Toyoda A."/>
            <person name="Takaki Y."/>
            <person name="Nishi S."/>
            <person name="Hori S."/>
            <person name="Arai W."/>
            <person name="Tsubouchi T."/>
            <person name="Morono Y."/>
            <person name="Uchiyama I."/>
            <person name="Ito T."/>
            <person name="Fujiyama A."/>
            <person name="Inagaki F."/>
            <person name="Takami H."/>
        </authorList>
    </citation>
    <scope>NUCLEOTIDE SEQUENCE</scope>
    <source>
        <strain evidence="1">Expedition CK06-06</strain>
    </source>
</reference>
<organism evidence="1">
    <name type="scientific">marine sediment metagenome</name>
    <dbReference type="NCBI Taxonomy" id="412755"/>
    <lineage>
        <taxon>unclassified sequences</taxon>
        <taxon>metagenomes</taxon>
        <taxon>ecological metagenomes</taxon>
    </lineage>
</organism>